<evidence type="ECO:0000313" key="2">
    <source>
        <dbReference type="EMBL" id="EYF01306.1"/>
    </source>
</evidence>
<dbReference type="AlphaFoldDB" id="A0A017SYC3"/>
<organism evidence="2 3">
    <name type="scientific">Chondromyces apiculatus DSM 436</name>
    <dbReference type="NCBI Taxonomy" id="1192034"/>
    <lineage>
        <taxon>Bacteria</taxon>
        <taxon>Pseudomonadati</taxon>
        <taxon>Myxococcota</taxon>
        <taxon>Polyangia</taxon>
        <taxon>Polyangiales</taxon>
        <taxon>Polyangiaceae</taxon>
        <taxon>Chondromyces</taxon>
    </lineage>
</organism>
<dbReference type="Gene3D" id="1.20.120.1490">
    <property type="match status" value="2"/>
</dbReference>
<accession>A0A017SYC3</accession>
<reference evidence="2 3" key="1">
    <citation type="submission" date="2013-05" db="EMBL/GenBank/DDBJ databases">
        <title>Genome assembly of Chondromyces apiculatus DSM 436.</title>
        <authorList>
            <person name="Sharma G."/>
            <person name="Khatri I."/>
            <person name="Kaur C."/>
            <person name="Mayilraj S."/>
            <person name="Subramanian S."/>
        </authorList>
    </citation>
    <scope>NUCLEOTIDE SEQUENCE [LARGE SCALE GENOMIC DNA]</scope>
    <source>
        <strain evidence="2 3">DSM 436</strain>
    </source>
</reference>
<comment type="caution">
    <text evidence="2">The sequence shown here is derived from an EMBL/GenBank/DDBJ whole genome shotgun (WGS) entry which is preliminary data.</text>
</comment>
<name>A0A017SYC3_9BACT</name>
<dbReference type="Proteomes" id="UP000019678">
    <property type="component" value="Unassembled WGS sequence"/>
</dbReference>
<dbReference type="InterPro" id="IPR012899">
    <property type="entry name" value="LTXXQ"/>
</dbReference>
<dbReference type="STRING" id="1192034.CAP_8460"/>
<dbReference type="GO" id="GO:0042597">
    <property type="term" value="C:periplasmic space"/>
    <property type="evidence" value="ECO:0007669"/>
    <property type="project" value="InterPro"/>
</dbReference>
<gene>
    <name evidence="2" type="ORF">CAP_8460</name>
</gene>
<dbReference type="Pfam" id="PF07813">
    <property type="entry name" value="LTXXQ"/>
    <property type="match status" value="1"/>
</dbReference>
<sequence length="247" mass="25673">MALHELDLTDAQESAIEGALETLRAGMKGERPEGRAPFAVLAAGVRAGKVDVAAVVAKAGTPGAGFEAHRAAVANALQTLHATLTKEQRRALVDTLAARAEAHGPHGKGAGKQGERAGGPPPGGPLGHLLGRLDLDEDQQEAIARVLEADTPAPPSAADHEAMKQHVEAMRVEMRARLESFAADTFDARTFLAPPAGDKAPGGAGVHGPAAHLERMAKTLAAVVPLLEPEQREALAKDLEQGPPRRH</sequence>
<dbReference type="EMBL" id="ASRX01000084">
    <property type="protein sequence ID" value="EYF01306.1"/>
    <property type="molecule type" value="Genomic_DNA"/>
</dbReference>
<evidence type="ECO:0000256" key="1">
    <source>
        <dbReference type="SAM" id="MobiDB-lite"/>
    </source>
</evidence>
<proteinExistence type="predicted"/>
<evidence type="ECO:0000313" key="3">
    <source>
        <dbReference type="Proteomes" id="UP000019678"/>
    </source>
</evidence>
<protein>
    <submittedName>
        <fullName evidence="2">Uncharacterized protein</fullName>
    </submittedName>
</protein>
<keyword evidence="3" id="KW-1185">Reference proteome</keyword>
<feature type="region of interest" description="Disordered" evidence="1">
    <location>
        <begin position="100"/>
        <end position="131"/>
    </location>
</feature>